<dbReference type="SUPFAM" id="SSF49299">
    <property type="entry name" value="PKD domain"/>
    <property type="match status" value="6"/>
</dbReference>
<name>A0ABM1VPB0_APLCA</name>
<organism evidence="12 13">
    <name type="scientific">Aplysia californica</name>
    <name type="common">California sea hare</name>
    <dbReference type="NCBI Taxonomy" id="6500"/>
    <lineage>
        <taxon>Eukaryota</taxon>
        <taxon>Metazoa</taxon>
        <taxon>Spiralia</taxon>
        <taxon>Lophotrochozoa</taxon>
        <taxon>Mollusca</taxon>
        <taxon>Gastropoda</taxon>
        <taxon>Heterobranchia</taxon>
        <taxon>Euthyneura</taxon>
        <taxon>Tectipleura</taxon>
        <taxon>Aplysiida</taxon>
        <taxon>Aplysioidea</taxon>
        <taxon>Aplysiidae</taxon>
        <taxon>Aplysia</taxon>
    </lineage>
</organism>
<keyword evidence="3" id="KW-0677">Repeat</keyword>
<evidence type="ECO:0000256" key="1">
    <source>
        <dbReference type="ARBA" id="ARBA00004141"/>
    </source>
</evidence>
<dbReference type="Proteomes" id="UP000694888">
    <property type="component" value="Unplaced"/>
</dbReference>
<dbReference type="PROSITE" id="PS50093">
    <property type="entry name" value="PKD"/>
    <property type="match status" value="3"/>
</dbReference>
<dbReference type="PROSITE" id="PS51212">
    <property type="entry name" value="WSC"/>
    <property type="match status" value="1"/>
</dbReference>
<dbReference type="InterPro" id="IPR013783">
    <property type="entry name" value="Ig-like_fold"/>
</dbReference>
<protein>
    <submittedName>
        <fullName evidence="13">Uncharacterized protein LOC101863329</fullName>
    </submittedName>
</protein>
<feature type="domain" description="PKD" evidence="9">
    <location>
        <begin position="1010"/>
        <end position="1066"/>
    </location>
</feature>
<dbReference type="InterPro" id="IPR057244">
    <property type="entry name" value="GAIN_B"/>
</dbReference>
<dbReference type="InterPro" id="IPR000203">
    <property type="entry name" value="GPS"/>
</dbReference>
<dbReference type="InterPro" id="IPR035986">
    <property type="entry name" value="PKD_dom_sf"/>
</dbReference>
<dbReference type="InterPro" id="IPR000601">
    <property type="entry name" value="PKD_dom"/>
</dbReference>
<reference evidence="13" key="1">
    <citation type="submission" date="2025-08" db="UniProtKB">
        <authorList>
            <consortium name="RefSeq"/>
        </authorList>
    </citation>
    <scope>IDENTIFICATION</scope>
</reference>
<evidence type="ECO:0000259" key="10">
    <source>
        <dbReference type="PROSITE" id="PS50221"/>
    </source>
</evidence>
<keyword evidence="8" id="KW-0732">Signal</keyword>
<evidence type="ECO:0000313" key="13">
    <source>
        <dbReference type="RefSeq" id="XP_035824252.1"/>
    </source>
</evidence>
<evidence type="ECO:0000259" key="9">
    <source>
        <dbReference type="PROSITE" id="PS50093"/>
    </source>
</evidence>
<sequence>MVINWAVLSLTFVALCRVSTQLTVGVDGYRGCMQESIRRRHFFLTPGSYSPESMNTVYCRQRCGIFEYAYAALSEGKFCFCNNDLPASPIVGPDTNCDRPCSAGAPGETCGGKTHVSVYDTVETFSGLEVTSDITSPQATPTVVTLDVSLAKGSNMVFMADYGDGASFTGKNETNFLQRQIYLPGVYTATVRAQDAPGAFSSIEAVTGFRLDEAVRDVEVTCDPVFATHEEGKCQVDVWRGTGLRLDAVVTGKTGTDVNLNPIADPLLSMVGTWSSNPLVTFPLGNQVFLLRSAQFRMAGRIYGWRMVLDGTPASGTVEVMVLTPTCSSDVYCYEQNSCQGSCVTTSASRYTTCVAGESFCPQKGTCDASCSQASRFDGSGAISVNAFSVKNIITLTFTSTGDQWFEQTTPIEVSPGDILGIHQTGSSGKVFAISEPDTQKSDLTASYNVPSVGTQYTQAAASNSGLKHALQAFFSGGSKTVMKYTFTGSPGTFPIDVTVTNHINSASNQSEINLLEGVDFAIIEGPIFVATNEEYIYTLMEHTGTNLTFDWEVTDGSPRSHMSNLTHTFTSVGEYNITVAVYNLLSRKENFTTVKVQEKVLSVDVTALNSEVNVAVTFTLNIGAGSNYTCTWDFGDNTMLQETPSAISPIGISTWDHTYIRVGAFLVQVNCSNQISYNASSFTVYIEERIVNLRLEQSGAPTGEVFRVKWQIDGGSNVAFSLTFDGNDVTVDLATSDPLTYRWQSVVLSGLPAGGYPYHLNASNQLNSVVDSGIFIVTNPIVNPTMVSDLDDVTTDDTVTFTVDMDSGSDVSVVVVFQDGSSNENFSPATPGDTWQGAWTFTHDFINGCTCTVTATISNSAGTFIRTVDVLVKVGFSLIDWNLPAEAYYLYNPPAYLGFEFVSSTGAFPTDPTIEVDFGDGGPVEVTNTVSFGPPGYTRQLDDTLDYHVTVKMSNVLGSRTYSHKAIVVEKLVDPQIALEFTSAPLNQPYYVTFKMYRGDQGALTQLSWDFGDGNSPTVTQRQGVGENGADTQAVTYTTLGSKVITVTATAPLAQSVSKTVTINVINPVVDSAVTINTPDTPQGSSSTFTITYSLSPLPDGASIVIDYYGDGSVLSPPIPFTITTPGGTQNINHVFAQDGLHTAKVTIYNAASSATKDVQVGVYGTFSALSVSRVFQEDNPQPTDSPRNGLMGTGTNYPLDRGVMFSVTDVSNTYATECDFSYTSGSGSTLLTFPTNTFHFLFSQEGTYSLDFTLKNPLSSKTVSQSITIVRRVKGLQITEETQQVAPGEAKSLSIRLDDYGSDTCVYIDWGEPSTGGKLKYSDSFPSCNDPGFTSATQAGTMTDLLTGFASHVYGSKGLYTVTVTAMNQYGSEEKVLTIPIAPGDCSQPGLRIHNSQTAYFQALDHLRSAATSILGLADINCPGSLNNGKNWEIDPIDPSTGDILTPTVDMSGLTRNKAELYIPARYLPLGLYKASYIMDMRTSNGAVTLFNGQAFTYFKVVTSPLLAMLVEGGMTEMTKGSSQTITLEPLRWSKDPDLDPAAAQGLSVVSWQCEVIDVTDQSTCSVFTSGGTAGSLNVLGSSLVDGYTYKITVQLQKDTRVASAVVNIRMDGSNPPAATIKCLPGSVCLQMTDGYKALETSRISLDCDCSSCTAAAQFYWTVYIEDYRWPEGWRPLKETDIRERSISFASKELALESSLFKYFSHKTSMFRATCNVTDAGSSSLTSTNIHINRPPRGGNCSIVPLEAVSSPDGAKQWKIECSNWEDEDGIQVFQFFSVFGDGEVEKEISSYPTSKGDITINVTIPVGPQYRDYVQDLYVSVRDTLNAAARHKFAEVRVLPPSSEDLRTYVSEVLENPDHDFFRIFQAGDQRSVTEAAGAMAMLLTDDALKSRKEYDDYEVPGNYICTGYGEYDMNRTNAYKKVPEERDPEVQFNFDQQRDNRAELRTKMSKFAEGLSYETVMSIQQVAGLYAHITSEPSEVTEENMNTTIAALKKMMINLADPLKMAGTPQEDIQKAMESIYSALGGLMEAGGMKGDYPTLTELTIAQKDPIWPIYETSLEALGDETDVSKANSYDEAKLWHTTNIHRILHRRQAEYIAEQAYSILDMMAKLFDSFAIPGQVQKSTSFRMKTRLEKNVVSNFLGRTITLEGDVAAAISLPDTVQELLPDISLNEDAIVTFQIAQSTNFPKRYSELARSAIHKYTHFVTVDLYNSAGGKLVIDRTRKPIVITIPHDVNSPKVVKKNVEPLITTWNRFQLHQTSTVSPGASIHVDFELAPDTQLLVVAKFDGVPDPETDDIDFSFLVPPTLPPEPDQKHPYRIVLTNDDVNNRVGVWRFGTRERNATNINKPLPSNVEMAAMYEKGAGPFRNNYNVTIWTSGCFHIRTEEGGNHEDWSDSGCEVSRDSNEQQTVCNCYHLTTFAAGFVVAPNVIDWNYVFANADFLSNPTLYLTEILITLVFIVAFVLARRKDKRDAQKVR</sequence>
<feature type="transmembrane region" description="Helical" evidence="7">
    <location>
        <begin position="2452"/>
        <end position="2470"/>
    </location>
</feature>
<feature type="domain" description="GAIN-B" evidence="10">
    <location>
        <begin position="2275"/>
        <end position="2435"/>
    </location>
</feature>
<evidence type="ECO:0000256" key="4">
    <source>
        <dbReference type="ARBA" id="ARBA00022989"/>
    </source>
</evidence>
<gene>
    <name evidence="13" type="primary">LOC101863329</name>
</gene>
<dbReference type="InterPro" id="IPR046338">
    <property type="entry name" value="GAIN_dom_sf"/>
</dbReference>
<dbReference type="SMART" id="SM00303">
    <property type="entry name" value="GPS"/>
    <property type="match status" value="1"/>
</dbReference>
<evidence type="ECO:0000259" key="11">
    <source>
        <dbReference type="PROSITE" id="PS51212"/>
    </source>
</evidence>
<keyword evidence="12" id="KW-1185">Reference proteome</keyword>
<dbReference type="InterPro" id="IPR002889">
    <property type="entry name" value="WSC_carb-bd"/>
</dbReference>
<comment type="subcellular location">
    <subcellularLocation>
        <location evidence="1">Membrane</location>
        <topology evidence="1">Multi-pass membrane protein</topology>
    </subcellularLocation>
</comment>
<feature type="signal peptide" evidence="8">
    <location>
        <begin position="1"/>
        <end position="20"/>
    </location>
</feature>
<dbReference type="Pfam" id="PF01822">
    <property type="entry name" value="WSC"/>
    <property type="match status" value="1"/>
</dbReference>
<keyword evidence="2 7" id="KW-0812">Transmembrane</keyword>
<accession>A0ABM1VPB0</accession>
<dbReference type="PANTHER" id="PTHR46730">
    <property type="entry name" value="POLYCYSTIN-1"/>
    <property type="match status" value="1"/>
</dbReference>
<dbReference type="RefSeq" id="XP_035824252.1">
    <property type="nucleotide sequence ID" value="XM_035968359.1"/>
</dbReference>
<feature type="domain" description="PKD" evidence="9">
    <location>
        <begin position="624"/>
        <end position="694"/>
    </location>
</feature>
<dbReference type="CDD" id="cd00146">
    <property type="entry name" value="PKD"/>
    <property type="match status" value="2"/>
</dbReference>
<dbReference type="PANTHER" id="PTHR46730:SF1">
    <property type="entry name" value="PLAT DOMAIN-CONTAINING PROTEIN"/>
    <property type="match status" value="1"/>
</dbReference>
<feature type="chain" id="PRO_5047118518" evidence="8">
    <location>
        <begin position="21"/>
        <end position="2482"/>
    </location>
</feature>
<dbReference type="Pfam" id="PF00801">
    <property type="entry name" value="PKD"/>
    <property type="match status" value="3"/>
</dbReference>
<evidence type="ECO:0000256" key="6">
    <source>
        <dbReference type="ARBA" id="ARBA00023157"/>
    </source>
</evidence>
<dbReference type="Gene3D" id="2.60.220.50">
    <property type="match status" value="1"/>
</dbReference>
<dbReference type="GeneID" id="101863329"/>
<evidence type="ECO:0000256" key="2">
    <source>
        <dbReference type="ARBA" id="ARBA00022692"/>
    </source>
</evidence>
<feature type="domain" description="PKD" evidence="9">
    <location>
        <begin position="542"/>
        <end position="604"/>
    </location>
</feature>
<evidence type="ECO:0000256" key="8">
    <source>
        <dbReference type="SAM" id="SignalP"/>
    </source>
</evidence>
<dbReference type="Pfam" id="PF01825">
    <property type="entry name" value="GPS"/>
    <property type="match status" value="1"/>
</dbReference>
<evidence type="ECO:0000313" key="12">
    <source>
        <dbReference type="Proteomes" id="UP000694888"/>
    </source>
</evidence>
<keyword evidence="5 7" id="KW-0472">Membrane</keyword>
<dbReference type="SMART" id="SM00089">
    <property type="entry name" value="PKD"/>
    <property type="match status" value="7"/>
</dbReference>
<evidence type="ECO:0000256" key="7">
    <source>
        <dbReference type="SAM" id="Phobius"/>
    </source>
</evidence>
<proteinExistence type="predicted"/>
<evidence type="ECO:0000256" key="5">
    <source>
        <dbReference type="ARBA" id="ARBA00023136"/>
    </source>
</evidence>
<dbReference type="PROSITE" id="PS50221">
    <property type="entry name" value="GAIN_B"/>
    <property type="match status" value="1"/>
</dbReference>
<dbReference type="Gene3D" id="2.60.40.10">
    <property type="entry name" value="Immunoglobulins"/>
    <property type="match status" value="4"/>
</dbReference>
<dbReference type="SMART" id="SM00321">
    <property type="entry name" value="WSC"/>
    <property type="match status" value="1"/>
</dbReference>
<dbReference type="InterPro" id="IPR022409">
    <property type="entry name" value="PKD/Chitinase_dom"/>
</dbReference>
<keyword evidence="6" id="KW-1015">Disulfide bond</keyword>
<dbReference type="InterPro" id="IPR002859">
    <property type="entry name" value="PKD/REJ-like"/>
</dbReference>
<dbReference type="Pfam" id="PF02010">
    <property type="entry name" value="REJ"/>
    <property type="match status" value="1"/>
</dbReference>
<feature type="domain" description="WSC" evidence="11">
    <location>
        <begin position="26"/>
        <end position="122"/>
    </location>
</feature>
<keyword evidence="4 7" id="KW-1133">Transmembrane helix</keyword>
<evidence type="ECO:0000256" key="3">
    <source>
        <dbReference type="ARBA" id="ARBA00022737"/>
    </source>
</evidence>